<dbReference type="CDD" id="cd04647">
    <property type="entry name" value="LbH_MAT_like"/>
    <property type="match status" value="1"/>
</dbReference>
<keyword evidence="3" id="KW-0677">Repeat</keyword>
<dbReference type="OrthoDB" id="9814490at2"/>
<dbReference type="Proteomes" id="UP000238375">
    <property type="component" value="Unassembled WGS sequence"/>
</dbReference>
<dbReference type="GO" id="GO:0005829">
    <property type="term" value="C:cytosol"/>
    <property type="evidence" value="ECO:0007669"/>
    <property type="project" value="TreeGrafter"/>
</dbReference>
<evidence type="ECO:0000313" key="6">
    <source>
        <dbReference type="Proteomes" id="UP000238375"/>
    </source>
</evidence>
<dbReference type="GO" id="GO:0008374">
    <property type="term" value="F:O-acyltransferase activity"/>
    <property type="evidence" value="ECO:0007669"/>
    <property type="project" value="TreeGrafter"/>
</dbReference>
<dbReference type="InterPro" id="IPR051159">
    <property type="entry name" value="Hexapeptide_acetyltransf"/>
</dbReference>
<accession>A0A2T0S6M9</accession>
<protein>
    <submittedName>
        <fullName evidence="5">Transferase family hexapeptide repeat protein</fullName>
    </submittedName>
</protein>
<keyword evidence="2 5" id="KW-0808">Transferase</keyword>
<dbReference type="PROSITE" id="PS00101">
    <property type="entry name" value="HEXAPEP_TRANSFERASES"/>
    <property type="match status" value="1"/>
</dbReference>
<evidence type="ECO:0000313" key="5">
    <source>
        <dbReference type="EMBL" id="PRY29074.1"/>
    </source>
</evidence>
<dbReference type="EMBL" id="PVTE01000027">
    <property type="protein sequence ID" value="PRY29074.1"/>
    <property type="molecule type" value="Genomic_DNA"/>
</dbReference>
<dbReference type="InterPro" id="IPR001451">
    <property type="entry name" value="Hexapep"/>
</dbReference>
<evidence type="ECO:0000256" key="2">
    <source>
        <dbReference type="ARBA" id="ARBA00022679"/>
    </source>
</evidence>
<dbReference type="Pfam" id="PF00132">
    <property type="entry name" value="Hexapep"/>
    <property type="match status" value="1"/>
</dbReference>
<sequence length="217" mass="23514">MNLSESIKSNARLKKLIHYLLIPSGQARPRWWVSVFVNPWLHQRGKGAQVCRTARMDVLPFQPFTLGSQSTVEDYCVVNNGIGPVRIGDYSRVGIGSVVIGPVTIGSQVIIAQHVVISGLNHGYEDVQVPIRQQPVTSRPVVIDDECWIGANVVITAGVRIGKHAVVAAGSVVTKDVPAYSVVAGNPARLLKAYDEASGQWLRVPYIANKPHTPIPA</sequence>
<name>A0A2T0S6M9_9BACT</name>
<evidence type="ECO:0000256" key="4">
    <source>
        <dbReference type="ARBA" id="ARBA00023315"/>
    </source>
</evidence>
<reference evidence="5 6" key="1">
    <citation type="submission" date="2018-03" db="EMBL/GenBank/DDBJ databases">
        <title>Genomic Encyclopedia of Archaeal and Bacterial Type Strains, Phase II (KMG-II): from individual species to whole genera.</title>
        <authorList>
            <person name="Goeker M."/>
        </authorList>
    </citation>
    <scope>NUCLEOTIDE SEQUENCE [LARGE SCALE GENOMIC DNA]</scope>
    <source>
        <strain evidence="5 6">DSM 28354</strain>
    </source>
</reference>
<dbReference type="AlphaFoldDB" id="A0A2T0S6M9"/>
<comment type="caution">
    <text evidence="5">The sequence shown here is derived from an EMBL/GenBank/DDBJ whole genome shotgun (WGS) entry which is preliminary data.</text>
</comment>
<dbReference type="InterPro" id="IPR011004">
    <property type="entry name" value="Trimer_LpxA-like_sf"/>
</dbReference>
<keyword evidence="4" id="KW-0012">Acyltransferase</keyword>
<dbReference type="PANTHER" id="PTHR23416">
    <property type="entry name" value="SIALIC ACID SYNTHASE-RELATED"/>
    <property type="match status" value="1"/>
</dbReference>
<dbReference type="Gene3D" id="2.160.10.10">
    <property type="entry name" value="Hexapeptide repeat proteins"/>
    <property type="match status" value="1"/>
</dbReference>
<dbReference type="SUPFAM" id="SSF51161">
    <property type="entry name" value="Trimeric LpxA-like enzymes"/>
    <property type="match status" value="1"/>
</dbReference>
<dbReference type="InterPro" id="IPR018357">
    <property type="entry name" value="Hexapep_transf_CS"/>
</dbReference>
<gene>
    <name evidence="5" type="ORF">CLV58_12713</name>
</gene>
<keyword evidence="6" id="KW-1185">Reference proteome</keyword>
<comment type="similarity">
    <text evidence="1">Belongs to the transferase hexapeptide repeat family.</text>
</comment>
<evidence type="ECO:0000256" key="3">
    <source>
        <dbReference type="ARBA" id="ARBA00022737"/>
    </source>
</evidence>
<dbReference type="RefSeq" id="WP_106140183.1">
    <property type="nucleotide sequence ID" value="NZ_PVTE01000027.1"/>
</dbReference>
<dbReference type="Pfam" id="PF14602">
    <property type="entry name" value="Hexapep_2"/>
    <property type="match status" value="1"/>
</dbReference>
<evidence type="ECO:0000256" key="1">
    <source>
        <dbReference type="ARBA" id="ARBA00007274"/>
    </source>
</evidence>
<proteinExistence type="inferred from homology"/>
<organism evidence="5 6">
    <name type="scientific">Spirosoma oryzae</name>
    <dbReference type="NCBI Taxonomy" id="1469603"/>
    <lineage>
        <taxon>Bacteria</taxon>
        <taxon>Pseudomonadati</taxon>
        <taxon>Bacteroidota</taxon>
        <taxon>Cytophagia</taxon>
        <taxon>Cytophagales</taxon>
        <taxon>Cytophagaceae</taxon>
        <taxon>Spirosoma</taxon>
    </lineage>
</organism>
<dbReference type="PANTHER" id="PTHR23416:SF23">
    <property type="entry name" value="ACETYLTRANSFERASE C18B11.09C-RELATED"/>
    <property type="match status" value="1"/>
</dbReference>